<dbReference type="EMBL" id="CM032181">
    <property type="protein sequence ID" value="KAG7098322.1"/>
    <property type="molecule type" value="Genomic_DNA"/>
</dbReference>
<feature type="compositionally biased region" description="Acidic residues" evidence="1">
    <location>
        <begin position="176"/>
        <end position="192"/>
    </location>
</feature>
<feature type="region of interest" description="Disordered" evidence="1">
    <location>
        <begin position="680"/>
        <end position="856"/>
    </location>
</feature>
<feature type="compositionally biased region" description="Polar residues" evidence="1">
    <location>
        <begin position="605"/>
        <end position="634"/>
    </location>
</feature>
<organism evidence="2 3">
    <name type="scientific">Marasmius oreades</name>
    <name type="common">fairy-ring Marasmius</name>
    <dbReference type="NCBI Taxonomy" id="181124"/>
    <lineage>
        <taxon>Eukaryota</taxon>
        <taxon>Fungi</taxon>
        <taxon>Dikarya</taxon>
        <taxon>Basidiomycota</taxon>
        <taxon>Agaricomycotina</taxon>
        <taxon>Agaricomycetes</taxon>
        <taxon>Agaricomycetidae</taxon>
        <taxon>Agaricales</taxon>
        <taxon>Marasmiineae</taxon>
        <taxon>Marasmiaceae</taxon>
        <taxon>Marasmius</taxon>
    </lineage>
</organism>
<feature type="compositionally biased region" description="Acidic residues" evidence="1">
    <location>
        <begin position="819"/>
        <end position="831"/>
    </location>
</feature>
<feature type="compositionally biased region" description="Low complexity" evidence="1">
    <location>
        <begin position="734"/>
        <end position="744"/>
    </location>
</feature>
<dbReference type="RefSeq" id="XP_043014792.1">
    <property type="nucleotide sequence ID" value="XM_043146092.1"/>
</dbReference>
<gene>
    <name evidence="2" type="ORF">E1B28_000283</name>
</gene>
<evidence type="ECO:0000256" key="1">
    <source>
        <dbReference type="SAM" id="MobiDB-lite"/>
    </source>
</evidence>
<feature type="region of interest" description="Disordered" evidence="1">
    <location>
        <begin position="74"/>
        <end position="194"/>
    </location>
</feature>
<evidence type="ECO:0000313" key="3">
    <source>
        <dbReference type="Proteomes" id="UP001049176"/>
    </source>
</evidence>
<feature type="compositionally biased region" description="Pro residues" evidence="1">
    <location>
        <begin position="745"/>
        <end position="758"/>
    </location>
</feature>
<reference evidence="2" key="1">
    <citation type="journal article" date="2021" name="Genome Biol. Evol.">
        <title>The assembled and annotated genome of the fairy-ring fungus Marasmius oreades.</title>
        <authorList>
            <person name="Hiltunen M."/>
            <person name="Ament-Velasquez S.L."/>
            <person name="Johannesson H."/>
        </authorList>
    </citation>
    <scope>NUCLEOTIDE SEQUENCE</scope>
    <source>
        <strain evidence="2">03SP1</strain>
    </source>
</reference>
<feature type="region of interest" description="Disordered" evidence="1">
    <location>
        <begin position="961"/>
        <end position="1006"/>
    </location>
</feature>
<keyword evidence="3" id="KW-1185">Reference proteome</keyword>
<comment type="caution">
    <text evidence="2">The sequence shown here is derived from an EMBL/GenBank/DDBJ whole genome shotgun (WGS) entry which is preliminary data.</text>
</comment>
<dbReference type="GeneID" id="66069359"/>
<feature type="compositionally biased region" description="Low complexity" evidence="1">
    <location>
        <begin position="295"/>
        <end position="313"/>
    </location>
</feature>
<feature type="compositionally biased region" description="Low complexity" evidence="1">
    <location>
        <begin position="1091"/>
        <end position="1117"/>
    </location>
</feature>
<feature type="region of interest" description="Disordered" evidence="1">
    <location>
        <begin position="546"/>
        <end position="576"/>
    </location>
</feature>
<protein>
    <submittedName>
        <fullName evidence="2">Uncharacterized protein</fullName>
    </submittedName>
</protein>
<feature type="compositionally biased region" description="Polar residues" evidence="1">
    <location>
        <begin position="241"/>
        <end position="250"/>
    </location>
</feature>
<feature type="compositionally biased region" description="Polar residues" evidence="1">
    <location>
        <begin position="762"/>
        <end position="788"/>
    </location>
</feature>
<feature type="compositionally biased region" description="Low complexity" evidence="1">
    <location>
        <begin position="835"/>
        <end position="856"/>
    </location>
</feature>
<feature type="region of interest" description="Disordered" evidence="1">
    <location>
        <begin position="1064"/>
        <end position="1118"/>
    </location>
</feature>
<proteinExistence type="predicted"/>
<evidence type="ECO:0000313" key="2">
    <source>
        <dbReference type="EMBL" id="KAG7098322.1"/>
    </source>
</evidence>
<dbReference type="KEGG" id="more:E1B28_000283"/>
<feature type="region of interest" description="Disordered" evidence="1">
    <location>
        <begin position="605"/>
        <end position="638"/>
    </location>
</feature>
<feature type="compositionally biased region" description="Low complexity" evidence="1">
    <location>
        <begin position="74"/>
        <end position="85"/>
    </location>
</feature>
<sequence length="1277" mass="138613">MLPATVNTVRKTSKDSTVTVTMITAKFARDNSQQQVPPSSLASMSGTYEPRADDYTFNALNTFSFGNPTPILDPSTSSSSLSLTPEQESPTTIHVDVTPRPSVVGTAPAHQHYHQRWNKPSSTRNSDNDEEDQNRKHRDSSSKASMTTGRFSDLSPSTSQSASAVSLEERQQVEFSSDDDFGYDYDDDDDGPELSLSGIGERYEMEGLTSISEGQPPSAADLRAWRRGSLPGPTALNVAVSNSTAVSDNSSYHRRDREASVATLRKSSKSLEHGLRISAPVDGANSSSHKSAIDPSSSPVLFSSPFSSSGADSPRIRGPLVTQSVDPRTPLPPLPQSPDSQSPVDNFGFDLAYITQGITSFDDSPISPVVALSPTSQFNDFVARRPSLTPSTASGPKSPKWWNTWGFPRRHSAASTGSGENMERTNGGSMFLYDDSFSKGLLRWGGEGYREQRKEWCFRRVPEIDRESEGEKRVGDDEDSQSSASGTSPVDEKEKERQRARAKERAKQRDRRAPENWRGMVIGAEELWMNDLVGNFTVSREEVIRKGTETSGKTPQQRLIVRGSRKRTKAENRRRELQHPPVIVHKHSRALAFSLSRYYKSSVNSTVDRHSSSTASTVTRRPTTPASNGRSTASGLILPMPSQKSAARVILLAPRKVQEAFTSTTTTKLLAEHGLLQAGGEDAVQGDRNYGRRKSAVASAPASTGDASPRQRSKSVSGSTPNSVNDRKKDKDSSSSNGPASSLVPPLPPPPVTAPVPSEPANSFTALAPPSTSAPLSNFSESVSGTSTRDLKIQTKGGWLPDSTPASENHSRGKGFADGDNDSYDSQDNDDLNPTSSSHYSSSTGETSVSGFGYTVDSDDTDDDLLVPFRTPHRETYGTVDINAYEHHHTLFVHPAPQTDSRSGLGLLDRLRSRGGRQHHGAIGVATMQPFDPPWMTFEPRGKQEQQKKVVDNLNMSFKDVGLLPSTPRERNGSPFGRSQVNSGKVAKRKTGASTMPSSLTLGKGRKRRDVFENIPPEALYMLLPLWPGDTDNHSQRHYPFIRPHVPLEKRRFLLVCYKALDPKNNPEASSTTSSKSKSTAKTSKPGKTDGGSVTSSTTSSRGKGKLGSKISSTSSTDSRHWDEKNILLAGFLITARQVTYADLQGSGVRMPEEGLAVSGPLEDAFRQMPFSLSDEYTTPGRRRASWSSTSDDFHGGMLDLVLGVCYSRESGVEFDPEGLVSLGLCTVLNPLPKGTVAEELGEQGTKMHQVKLTPIGMAVMEMAWIGGMALMSFGPS</sequence>
<feature type="region of interest" description="Disordered" evidence="1">
    <location>
        <begin position="241"/>
        <end position="342"/>
    </location>
</feature>
<feature type="region of interest" description="Disordered" evidence="1">
    <location>
        <begin position="467"/>
        <end position="513"/>
    </location>
</feature>
<feature type="compositionally biased region" description="Polar residues" evidence="1">
    <location>
        <begin position="992"/>
        <end position="1001"/>
    </location>
</feature>
<dbReference type="AlphaFoldDB" id="A0A9P8AE70"/>
<feature type="compositionally biased region" description="Low complexity" evidence="1">
    <location>
        <begin position="152"/>
        <end position="166"/>
    </location>
</feature>
<feature type="compositionally biased region" description="Low complexity" evidence="1">
    <location>
        <begin position="1069"/>
        <end position="1084"/>
    </location>
</feature>
<dbReference type="OrthoDB" id="3357948at2759"/>
<name>A0A9P8AE70_9AGAR</name>
<feature type="compositionally biased region" description="Basic and acidic residues" evidence="1">
    <location>
        <begin position="490"/>
        <end position="513"/>
    </location>
</feature>
<dbReference type="Proteomes" id="UP001049176">
    <property type="component" value="Chromosome 1"/>
</dbReference>
<accession>A0A9P8AE70</accession>